<evidence type="ECO:0008006" key="3">
    <source>
        <dbReference type="Google" id="ProtNLM"/>
    </source>
</evidence>
<evidence type="ECO:0000313" key="1">
    <source>
        <dbReference type="EMBL" id="OON41077.1"/>
    </source>
</evidence>
<dbReference type="EMBL" id="MRUL01000002">
    <property type="protein sequence ID" value="OON41077.1"/>
    <property type="molecule type" value="Genomic_DNA"/>
</dbReference>
<name>A0A1S8YQM9_9GAMM</name>
<dbReference type="STRING" id="1926881.BTJ39_03660"/>
<dbReference type="InterPro" id="IPR047754">
    <property type="entry name" value="T3SS_SctI-like"/>
</dbReference>
<dbReference type="RefSeq" id="WP_078001320.1">
    <property type="nucleotide sequence ID" value="NZ_MRUL01000002.1"/>
</dbReference>
<dbReference type="InterPro" id="IPR037203">
    <property type="entry name" value="T3SS_needle-like_sf"/>
</dbReference>
<dbReference type="AlphaFoldDB" id="A0A1S8YQM9"/>
<reference evidence="1 2" key="1">
    <citation type="submission" date="2016-12" db="EMBL/GenBank/DDBJ databases">
        <title>Izhakiella australiana sp. nov. of genus Izhakiella isolated from Australian desert.</title>
        <authorList>
            <person name="Ji M."/>
        </authorList>
    </citation>
    <scope>NUCLEOTIDE SEQUENCE [LARGE SCALE GENOMIC DNA]</scope>
    <source>
        <strain evidence="1 2">D4N98</strain>
    </source>
</reference>
<dbReference type="NCBIfam" id="NF038054">
    <property type="entry name" value="T3SS_SctI"/>
    <property type="match status" value="1"/>
</dbReference>
<keyword evidence="2" id="KW-1185">Reference proteome</keyword>
<comment type="caution">
    <text evidence="1">The sequence shown here is derived from an EMBL/GenBank/DDBJ whole genome shotgun (WGS) entry which is preliminary data.</text>
</comment>
<dbReference type="Gene3D" id="1.20.58.90">
    <property type="match status" value="1"/>
</dbReference>
<accession>A0A1S8YQM9</accession>
<protein>
    <recommendedName>
        <fullName evidence="3">Type III secretion system protein PrgJ</fullName>
    </recommendedName>
</protein>
<dbReference type="GO" id="GO:0015031">
    <property type="term" value="P:protein transport"/>
    <property type="evidence" value="ECO:0007669"/>
    <property type="project" value="InterPro"/>
</dbReference>
<sequence>MSDIVSPLVNALGAASRSGGLQGHGGDSVLMSLDDRLGHAFASKAVESQHTREEIYAALNDPNVTSNPAQLIEWQKRLSIYTLETNLCSTMVRKGVAAIETLIKT</sequence>
<dbReference type="Proteomes" id="UP000190667">
    <property type="component" value="Unassembled WGS sequence"/>
</dbReference>
<organism evidence="1 2">
    <name type="scientific">Izhakiella australiensis</name>
    <dbReference type="NCBI Taxonomy" id="1926881"/>
    <lineage>
        <taxon>Bacteria</taxon>
        <taxon>Pseudomonadati</taxon>
        <taxon>Pseudomonadota</taxon>
        <taxon>Gammaproteobacteria</taxon>
        <taxon>Enterobacterales</taxon>
        <taxon>Erwiniaceae</taxon>
        <taxon>Izhakiella</taxon>
    </lineage>
</organism>
<gene>
    <name evidence="1" type="ORF">BTJ39_03660</name>
</gene>
<dbReference type="OrthoDB" id="6630364at2"/>
<proteinExistence type="predicted"/>
<evidence type="ECO:0000313" key="2">
    <source>
        <dbReference type="Proteomes" id="UP000190667"/>
    </source>
</evidence>
<dbReference type="SUPFAM" id="SSF140129">
    <property type="entry name" value="MxiH-like"/>
    <property type="match status" value="1"/>
</dbReference>